<proteinExistence type="predicted"/>
<organism evidence="10 11">
    <name type="scientific">Candidatus Viadribacter manganicus</name>
    <dbReference type="NCBI Taxonomy" id="1759059"/>
    <lineage>
        <taxon>Bacteria</taxon>
        <taxon>Pseudomonadati</taxon>
        <taxon>Pseudomonadota</taxon>
        <taxon>Alphaproteobacteria</taxon>
        <taxon>Hyphomonadales</taxon>
        <taxon>Hyphomonadaceae</taxon>
        <taxon>Candidatus Viadribacter</taxon>
    </lineage>
</organism>
<dbReference type="InterPro" id="IPR036640">
    <property type="entry name" value="ABC1_TM_sf"/>
</dbReference>
<feature type="transmembrane region" description="Helical" evidence="7">
    <location>
        <begin position="128"/>
        <end position="146"/>
    </location>
</feature>
<dbReference type="InterPro" id="IPR011527">
    <property type="entry name" value="ABC1_TM_dom"/>
</dbReference>
<keyword evidence="6 7" id="KW-0472">Membrane</keyword>
<evidence type="ECO:0000256" key="4">
    <source>
        <dbReference type="ARBA" id="ARBA00022840"/>
    </source>
</evidence>
<evidence type="ECO:0000256" key="3">
    <source>
        <dbReference type="ARBA" id="ARBA00022741"/>
    </source>
</evidence>
<feature type="transmembrane region" description="Helical" evidence="7">
    <location>
        <begin position="152"/>
        <end position="176"/>
    </location>
</feature>
<evidence type="ECO:0000259" key="9">
    <source>
        <dbReference type="PROSITE" id="PS50929"/>
    </source>
</evidence>
<dbReference type="RefSeq" id="WP_066769458.1">
    <property type="nucleotide sequence ID" value="NZ_CP013244.1"/>
</dbReference>
<protein>
    <recommendedName>
        <fullName evidence="12">ABC transporter ATP-binding protein</fullName>
    </recommendedName>
</protein>
<dbReference type="InterPro" id="IPR039421">
    <property type="entry name" value="Type_1_exporter"/>
</dbReference>
<feature type="transmembrane region" description="Helical" evidence="7">
    <location>
        <begin position="46"/>
        <end position="67"/>
    </location>
</feature>
<dbReference type="Pfam" id="PF00664">
    <property type="entry name" value="ABC_membrane"/>
    <property type="match status" value="1"/>
</dbReference>
<evidence type="ECO:0000256" key="2">
    <source>
        <dbReference type="ARBA" id="ARBA00022692"/>
    </source>
</evidence>
<dbReference type="GO" id="GO:0005886">
    <property type="term" value="C:plasma membrane"/>
    <property type="evidence" value="ECO:0007669"/>
    <property type="project" value="UniProtKB-SubCell"/>
</dbReference>
<evidence type="ECO:0000256" key="1">
    <source>
        <dbReference type="ARBA" id="ARBA00004651"/>
    </source>
</evidence>
<evidence type="ECO:0000256" key="6">
    <source>
        <dbReference type="ARBA" id="ARBA00023136"/>
    </source>
</evidence>
<dbReference type="InterPro" id="IPR003439">
    <property type="entry name" value="ABC_transporter-like_ATP-bd"/>
</dbReference>
<feature type="transmembrane region" description="Helical" evidence="7">
    <location>
        <begin position="264"/>
        <end position="284"/>
    </location>
</feature>
<dbReference type="GO" id="GO:0005524">
    <property type="term" value="F:ATP binding"/>
    <property type="evidence" value="ECO:0007669"/>
    <property type="project" value="UniProtKB-KW"/>
</dbReference>
<dbReference type="SUPFAM" id="SSF90123">
    <property type="entry name" value="ABC transporter transmembrane region"/>
    <property type="match status" value="1"/>
</dbReference>
<keyword evidence="4" id="KW-0067">ATP-binding</keyword>
<keyword evidence="2 7" id="KW-0812">Transmembrane</keyword>
<dbReference type="GO" id="GO:0015421">
    <property type="term" value="F:ABC-type oligopeptide transporter activity"/>
    <property type="evidence" value="ECO:0007669"/>
    <property type="project" value="TreeGrafter"/>
</dbReference>
<dbReference type="PROSITE" id="PS50893">
    <property type="entry name" value="ABC_TRANSPORTER_2"/>
    <property type="match status" value="1"/>
</dbReference>
<gene>
    <name evidence="10" type="ORF">ATE48_07120</name>
</gene>
<dbReference type="InterPro" id="IPR027417">
    <property type="entry name" value="P-loop_NTPase"/>
</dbReference>
<keyword evidence="3" id="KW-0547">Nucleotide-binding</keyword>
<evidence type="ECO:0000256" key="7">
    <source>
        <dbReference type="SAM" id="Phobius"/>
    </source>
</evidence>
<dbReference type="EMBL" id="CP013244">
    <property type="protein sequence ID" value="ANP45704.1"/>
    <property type="molecule type" value="Genomic_DNA"/>
</dbReference>
<dbReference type="CDD" id="cd07346">
    <property type="entry name" value="ABC_6TM_exporters"/>
    <property type="match status" value="1"/>
</dbReference>
<dbReference type="InterPro" id="IPR003593">
    <property type="entry name" value="AAA+_ATPase"/>
</dbReference>
<evidence type="ECO:0008006" key="12">
    <source>
        <dbReference type="Google" id="ProtNLM"/>
    </source>
</evidence>
<dbReference type="Gene3D" id="1.20.1560.10">
    <property type="entry name" value="ABC transporter type 1, transmembrane domain"/>
    <property type="match status" value="1"/>
</dbReference>
<evidence type="ECO:0000259" key="8">
    <source>
        <dbReference type="PROSITE" id="PS50893"/>
    </source>
</evidence>
<evidence type="ECO:0000313" key="11">
    <source>
        <dbReference type="Proteomes" id="UP000092498"/>
    </source>
</evidence>
<dbReference type="SMART" id="SM00382">
    <property type="entry name" value="AAA"/>
    <property type="match status" value="1"/>
</dbReference>
<reference evidence="10 11" key="1">
    <citation type="submission" date="2015-11" db="EMBL/GenBank/DDBJ databases">
        <title>Whole-Genome Sequence of Candidatus Oderbacter manganicum from the National Park Lower Oder Valley, Germany.</title>
        <authorList>
            <person name="Braun B."/>
            <person name="Liere K."/>
            <person name="Szewzyk U."/>
        </authorList>
    </citation>
    <scope>NUCLEOTIDE SEQUENCE [LARGE SCALE GENOMIC DNA]</scope>
    <source>
        <strain evidence="10 11">OTSz_A_272</strain>
    </source>
</reference>
<dbReference type="Pfam" id="PF00005">
    <property type="entry name" value="ABC_tran"/>
    <property type="match status" value="1"/>
</dbReference>
<dbReference type="PANTHER" id="PTHR43394">
    <property type="entry name" value="ATP-DEPENDENT PERMEASE MDL1, MITOCHONDRIAL"/>
    <property type="match status" value="1"/>
</dbReference>
<dbReference type="Proteomes" id="UP000092498">
    <property type="component" value="Chromosome"/>
</dbReference>
<name>A0A1B1AGM3_9PROT</name>
<sequence>MIPLTRGRIGLLLILVSVSLALAAIAAGAAFCVQLGVDALVADQFIGVRAIELALVFVLLAGAGAALEVFRAWAGEKLGLGYIGELRGQLFDHLLHVSPDVLAQRGQGGLLLPFVGDLTALKKWVSDGLVRLISATASTFLLLAALSWRSPFLAMAAGAIVLVGALAVLFLSGPLSRAIKQTRKRRGAIAAFVSRSIRAAGAIRAFNRFGRESKRLEKRNEALVEASLKLAQVSGAMAAIVHMTGLGLVFAALAIGAFEVRDGVLSVGAVVAAISVSGLLAGAVRDLGVAFELWRRASVSIAKLKQTLGVELAVAHPRAARSAKTDDALVLSLREVAVNALFADVSMDIRRGEIVAISGESGAGKSTLLAIAARLSEPDRGRVRVLGRDARDLKVGSLRGAIGFAGAATPLLVGSLAMNLTYRAPNASQEEIAAVIEACELQATIGRLSGGLGFKLSEGAPELSAAERQKLQLARAMLGAPALLVLDEVDKDFDAETASRIGERLMHYPGAIVMAAQSTPWRQRATSTWVIEAGGVRAQAMSAVRLALIDGGASGREGASS</sequence>
<dbReference type="SUPFAM" id="SSF52540">
    <property type="entry name" value="P-loop containing nucleoside triphosphate hydrolases"/>
    <property type="match status" value="1"/>
</dbReference>
<evidence type="ECO:0000313" key="10">
    <source>
        <dbReference type="EMBL" id="ANP45704.1"/>
    </source>
</evidence>
<evidence type="ECO:0000256" key="5">
    <source>
        <dbReference type="ARBA" id="ARBA00022989"/>
    </source>
</evidence>
<keyword evidence="11" id="KW-1185">Reference proteome</keyword>
<feature type="transmembrane region" description="Helical" evidence="7">
    <location>
        <begin position="236"/>
        <end position="258"/>
    </location>
</feature>
<dbReference type="STRING" id="1759059.ATE48_07120"/>
<dbReference type="PROSITE" id="PS50929">
    <property type="entry name" value="ABC_TM1F"/>
    <property type="match status" value="1"/>
</dbReference>
<keyword evidence="5 7" id="KW-1133">Transmembrane helix</keyword>
<dbReference type="GO" id="GO:0016887">
    <property type="term" value="F:ATP hydrolysis activity"/>
    <property type="evidence" value="ECO:0007669"/>
    <property type="project" value="InterPro"/>
</dbReference>
<feature type="domain" description="ABC transporter" evidence="8">
    <location>
        <begin position="323"/>
        <end position="558"/>
    </location>
</feature>
<dbReference type="PANTHER" id="PTHR43394:SF1">
    <property type="entry name" value="ATP-BINDING CASSETTE SUB-FAMILY B MEMBER 10, MITOCHONDRIAL"/>
    <property type="match status" value="1"/>
</dbReference>
<dbReference type="KEGG" id="cbot:ATE48_07120"/>
<dbReference type="OrthoDB" id="8541474at2"/>
<dbReference type="InParanoid" id="A0A1B1AGM3"/>
<dbReference type="AlphaFoldDB" id="A0A1B1AGM3"/>
<accession>A0A1B1AGM3</accession>
<feature type="domain" description="ABC transmembrane type-1" evidence="9">
    <location>
        <begin position="13"/>
        <end position="296"/>
    </location>
</feature>
<comment type="subcellular location">
    <subcellularLocation>
        <location evidence="1">Cell membrane</location>
        <topology evidence="1">Multi-pass membrane protein</topology>
    </subcellularLocation>
</comment>
<dbReference type="Gene3D" id="3.40.50.300">
    <property type="entry name" value="P-loop containing nucleotide triphosphate hydrolases"/>
    <property type="match status" value="1"/>
</dbReference>